<dbReference type="InterPro" id="IPR023214">
    <property type="entry name" value="HAD_sf"/>
</dbReference>
<dbReference type="Gene3D" id="3.40.50.1000">
    <property type="entry name" value="HAD superfamily/HAD-like"/>
    <property type="match status" value="1"/>
</dbReference>
<comment type="caution">
    <text evidence="2">The sequence shown here is derived from an EMBL/GenBank/DDBJ whole genome shotgun (WGS) entry which is preliminary data.</text>
</comment>
<proteinExistence type="predicted"/>
<dbReference type="OrthoDB" id="323926at2"/>
<evidence type="ECO:0000313" key="3">
    <source>
        <dbReference type="Proteomes" id="UP000274601"/>
    </source>
</evidence>
<dbReference type="EMBL" id="RBWU01000008">
    <property type="protein sequence ID" value="RKS68191.1"/>
    <property type="molecule type" value="Genomic_DNA"/>
</dbReference>
<name>A0A495QA24_9ACTN</name>
<dbReference type="SUPFAM" id="SSF55729">
    <property type="entry name" value="Acyl-CoA N-acyltransferases (Nat)"/>
    <property type="match status" value="1"/>
</dbReference>
<dbReference type="PROSITE" id="PS51186">
    <property type="entry name" value="GNAT"/>
    <property type="match status" value="1"/>
</dbReference>
<accession>A0A495QA24</accession>
<dbReference type="InterPro" id="IPR036412">
    <property type="entry name" value="HAD-like_sf"/>
</dbReference>
<dbReference type="Proteomes" id="UP000274601">
    <property type="component" value="Unassembled WGS sequence"/>
</dbReference>
<dbReference type="NCBIfam" id="TIGR01681">
    <property type="entry name" value="HAD-SF-IIIC"/>
    <property type="match status" value="1"/>
</dbReference>
<organism evidence="2 3">
    <name type="scientific">Actinomadura pelletieri DSM 43383</name>
    <dbReference type="NCBI Taxonomy" id="1120940"/>
    <lineage>
        <taxon>Bacteria</taxon>
        <taxon>Bacillati</taxon>
        <taxon>Actinomycetota</taxon>
        <taxon>Actinomycetes</taxon>
        <taxon>Streptosporangiales</taxon>
        <taxon>Thermomonosporaceae</taxon>
        <taxon>Actinomadura</taxon>
    </lineage>
</organism>
<keyword evidence="3" id="KW-1185">Reference proteome</keyword>
<dbReference type="InterPro" id="IPR010037">
    <property type="entry name" value="FkbH_domain"/>
</dbReference>
<dbReference type="GO" id="GO:0016747">
    <property type="term" value="F:acyltransferase activity, transferring groups other than amino-acyl groups"/>
    <property type="evidence" value="ECO:0007669"/>
    <property type="project" value="InterPro"/>
</dbReference>
<dbReference type="InterPro" id="IPR036514">
    <property type="entry name" value="SGNH_hydro_sf"/>
</dbReference>
<reference evidence="2 3" key="1">
    <citation type="submission" date="2018-10" db="EMBL/GenBank/DDBJ databases">
        <title>Genomic Encyclopedia of Archaeal and Bacterial Type Strains, Phase II (KMG-II): from individual species to whole genera.</title>
        <authorList>
            <person name="Goeker M."/>
        </authorList>
    </citation>
    <scope>NUCLEOTIDE SEQUENCE [LARGE SCALE GENOMIC DNA]</scope>
    <source>
        <strain evidence="2 3">DSM 43383</strain>
    </source>
</reference>
<dbReference type="InterPro" id="IPR010033">
    <property type="entry name" value="HAD_SF_ppase_IIIC"/>
</dbReference>
<dbReference type="InterPro" id="IPR000182">
    <property type="entry name" value="GNAT_dom"/>
</dbReference>
<feature type="domain" description="N-acetyltransferase" evidence="1">
    <location>
        <begin position="464"/>
        <end position="624"/>
    </location>
</feature>
<evidence type="ECO:0000259" key="1">
    <source>
        <dbReference type="PROSITE" id="PS51186"/>
    </source>
</evidence>
<dbReference type="RefSeq" id="WP_121438114.1">
    <property type="nucleotide sequence ID" value="NZ_RBWU01000008.1"/>
</dbReference>
<evidence type="ECO:0000313" key="2">
    <source>
        <dbReference type="EMBL" id="RKS68191.1"/>
    </source>
</evidence>
<dbReference type="AlphaFoldDB" id="A0A495QA24"/>
<dbReference type="InterPro" id="IPR016181">
    <property type="entry name" value="Acyl_CoA_acyltransferase"/>
</dbReference>
<dbReference type="Gene3D" id="3.40.630.30">
    <property type="match status" value="1"/>
</dbReference>
<gene>
    <name evidence="2" type="ORF">BZB76_6439</name>
</gene>
<dbReference type="NCBIfam" id="TIGR01686">
    <property type="entry name" value="FkbH"/>
    <property type="match status" value="1"/>
</dbReference>
<sequence>MPEASGSEAPGPADTLRELHRTGRLAAEYPRVAGLLAGLSDTELLQAGHLLARLDPADVTAEHPDTPSLTVAVTGHGTLPALVPALTAQLARHGLLLRPHVGDFDGYVFDLGDPDSGLYAARPDLVTCVLDPAVIFDDVPVPWRPDDVERAWERKLKLIDGLAERFEAAGRGVLVLNTVPLPRRFPAQLVDHLARARLGAVWREANARLLRMAERRPSVYVLDLDPLVADGVPADDLRQSVYAKAHLSAGLLAEYAREVGHIARHLTGRTAKALALDLDGTLWGGVLGEDGPEGIEIGEGMRGEAFGAFQRVVKQIGAQGVLLAAVSKNDLEPVRAVLDSHPGMTLREKDFVRIAASWGPKNESIADLAATLNIGTDAFVFVDDSPYECGLVRHSLPGVTVIRVDGEPALHLDRLLRDGWFTTRELTADDRARVDRYRVEVVRKDFLDGFESIEDYLHELRVEVRLTAADDADTARISQLTQRTNQFNLTGLRLGRTEVRERVADPDALVLAVRTRDRFGDNGLVGAVLTRRVGATVHIENFLLSCRVFSRGIEPTALAAILRYARSTGAEEVLADYRKTAKNHGARDFYPRYGFEQVAEDGPTTTYRHDLADIVDTPDHITLTEELRPADLAGDA</sequence>
<protein>
    <submittedName>
        <fullName evidence="2">D-glyceryl-ACP synthase</fullName>
    </submittedName>
</protein>
<dbReference type="Gene3D" id="3.40.50.1110">
    <property type="entry name" value="SGNH hydrolase"/>
    <property type="match status" value="1"/>
</dbReference>
<dbReference type="SUPFAM" id="SSF56784">
    <property type="entry name" value="HAD-like"/>
    <property type="match status" value="1"/>
</dbReference>